<name>A0A7H9DYR9_ANAPH</name>
<dbReference type="Proteomes" id="UP000510938">
    <property type="component" value="Chromosome"/>
</dbReference>
<dbReference type="AlphaFoldDB" id="A0A7H9DYR9"/>
<gene>
    <name evidence="2" type="ORF">O998_02695</name>
</gene>
<evidence type="ECO:0000313" key="3">
    <source>
        <dbReference type="Proteomes" id="UP000510938"/>
    </source>
</evidence>
<evidence type="ECO:0000313" key="2">
    <source>
        <dbReference type="EMBL" id="QLL66722.1"/>
    </source>
</evidence>
<protein>
    <submittedName>
        <fullName evidence="2">Uncharacterized protein</fullName>
    </submittedName>
</protein>
<accession>A0A7H9DYR9</accession>
<proteinExistence type="predicted"/>
<feature type="region of interest" description="Disordered" evidence="1">
    <location>
        <begin position="1"/>
        <end position="20"/>
    </location>
</feature>
<evidence type="ECO:0000256" key="1">
    <source>
        <dbReference type="SAM" id="MobiDB-lite"/>
    </source>
</evidence>
<organism evidence="2 3">
    <name type="scientific">Anaplasma phagocytophilum str. Norway variant1</name>
    <dbReference type="NCBI Taxonomy" id="1392506"/>
    <lineage>
        <taxon>Bacteria</taxon>
        <taxon>Pseudomonadati</taxon>
        <taxon>Pseudomonadota</taxon>
        <taxon>Alphaproteobacteria</taxon>
        <taxon>Rickettsiales</taxon>
        <taxon>Anaplasmataceae</taxon>
        <taxon>Anaplasma</taxon>
        <taxon>phagocytophilum group</taxon>
    </lineage>
</organism>
<dbReference type="RefSeq" id="WP_180843850.1">
    <property type="nucleotide sequence ID" value="NZ_CP046639.1"/>
</dbReference>
<reference evidence="2 3" key="1">
    <citation type="submission" date="2019-12" db="EMBL/GenBank/DDBJ databases">
        <title>A sheep strain of Anaplasma phagocytophilum contains multiple genomes.</title>
        <authorList>
            <person name="Barbet A.F."/>
            <person name="Crosby F.L."/>
            <person name="Eskeland S."/>
            <person name="Stuen S."/>
            <person name="Granquist E.G."/>
            <person name="Munderloh U.G."/>
        </authorList>
    </citation>
    <scope>NUCLEOTIDE SEQUENCE [LARGE SCALE GENOMIC DNA]</scope>
    <source>
        <strain evidence="2 3">Norway Variant 1</strain>
    </source>
</reference>
<sequence>MDKTLESAVSSEAAKNRMGQSTIQKDCLYIEISEGMSLALAMMNHWKKNLKNGTALQKAEADLSYCSLRSSATCLADTLAEIYS</sequence>
<dbReference type="EMBL" id="CP046639">
    <property type="protein sequence ID" value="QLL66722.1"/>
    <property type="molecule type" value="Genomic_DNA"/>
</dbReference>